<evidence type="ECO:0000256" key="1">
    <source>
        <dbReference type="SAM" id="MobiDB-lite"/>
    </source>
</evidence>
<sequence length="136" mass="14865">MAAQQQHDADMNATLTVSARGSGPRARGDAAAARGERRNRRARDHCAMSPARRCRCSRSRVFSLDHSEEGRGGETRPRGCEAQRALPDWTVTRTGFVTGEQSSSMERATWEGLLDRTGSGGTTQTPSLVDSFWINV</sequence>
<dbReference type="AlphaFoldDB" id="A0A4Z2F5Z1"/>
<feature type="region of interest" description="Disordered" evidence="1">
    <location>
        <begin position="1"/>
        <end position="49"/>
    </location>
</feature>
<evidence type="ECO:0000313" key="2">
    <source>
        <dbReference type="EMBL" id="TNN36587.1"/>
    </source>
</evidence>
<protein>
    <submittedName>
        <fullName evidence="2">Uncharacterized protein</fullName>
    </submittedName>
</protein>
<dbReference type="EMBL" id="SRLO01001598">
    <property type="protein sequence ID" value="TNN36587.1"/>
    <property type="molecule type" value="Genomic_DNA"/>
</dbReference>
<dbReference type="Proteomes" id="UP000314294">
    <property type="component" value="Unassembled WGS sequence"/>
</dbReference>
<reference evidence="2 3" key="1">
    <citation type="submission" date="2019-03" db="EMBL/GenBank/DDBJ databases">
        <title>First draft genome of Liparis tanakae, snailfish: a comprehensive survey of snailfish specific genes.</title>
        <authorList>
            <person name="Kim W."/>
            <person name="Song I."/>
            <person name="Jeong J.-H."/>
            <person name="Kim D."/>
            <person name="Kim S."/>
            <person name="Ryu S."/>
            <person name="Song J.Y."/>
            <person name="Lee S.K."/>
        </authorList>
    </citation>
    <scope>NUCLEOTIDE SEQUENCE [LARGE SCALE GENOMIC DNA]</scope>
    <source>
        <tissue evidence="2">Muscle</tissue>
    </source>
</reference>
<comment type="caution">
    <text evidence="2">The sequence shown here is derived from an EMBL/GenBank/DDBJ whole genome shotgun (WGS) entry which is preliminary data.</text>
</comment>
<proteinExistence type="predicted"/>
<organism evidence="2 3">
    <name type="scientific">Liparis tanakae</name>
    <name type="common">Tanaka's snailfish</name>
    <dbReference type="NCBI Taxonomy" id="230148"/>
    <lineage>
        <taxon>Eukaryota</taxon>
        <taxon>Metazoa</taxon>
        <taxon>Chordata</taxon>
        <taxon>Craniata</taxon>
        <taxon>Vertebrata</taxon>
        <taxon>Euteleostomi</taxon>
        <taxon>Actinopterygii</taxon>
        <taxon>Neopterygii</taxon>
        <taxon>Teleostei</taxon>
        <taxon>Neoteleostei</taxon>
        <taxon>Acanthomorphata</taxon>
        <taxon>Eupercaria</taxon>
        <taxon>Perciformes</taxon>
        <taxon>Cottioidei</taxon>
        <taxon>Cottales</taxon>
        <taxon>Liparidae</taxon>
        <taxon>Liparis</taxon>
    </lineage>
</organism>
<accession>A0A4Z2F5Z1</accession>
<feature type="compositionally biased region" description="Low complexity" evidence="1">
    <location>
        <begin position="19"/>
        <end position="33"/>
    </location>
</feature>
<evidence type="ECO:0000313" key="3">
    <source>
        <dbReference type="Proteomes" id="UP000314294"/>
    </source>
</evidence>
<gene>
    <name evidence="2" type="ORF">EYF80_053244</name>
</gene>
<keyword evidence="3" id="KW-1185">Reference proteome</keyword>
<name>A0A4Z2F5Z1_9TELE</name>